<sequence>MLERQSIHPSSSQASGLCSASRKHIFVPHTPEALRFRSDARVYPVQLEGCRYGSKATRKIYRASHLAEHACTVHRHRTVWPVSNYVDGGEVPFPQSRSCPLGRSYKEALDVEPFETWEGSIERALIRRDSDLQRSFATGPMSIIANFVPFAENCEVLPMLTLRGEAAYHDASWSRLSCLQIPLCWWMRIRGREQKVQTPQARRLRRFIDGLLVVHGSFTMTICGWWGDKVGIRPWLTASEGPRGSLPFDPASSFPASPSELIRSATIFSCPSCVQEGLLDDEDEKPAEVVLVDTARCRLPLLKLCSLARMEITAYMSMRVCMPRHLRALSWSPLETSETVHGCCSAKHTLSVPAREIGRSVSS</sequence>
<name>E5AEX9_LEPMJ</name>
<organism evidence="1 2">
    <name type="scientific">Leptosphaeria maculans (strain JN3 / isolate v23.1.3 / race Av1-4-5-6-7-8)</name>
    <name type="common">Blackleg fungus</name>
    <name type="synonym">Phoma lingam</name>
    <dbReference type="NCBI Taxonomy" id="985895"/>
    <lineage>
        <taxon>Eukaryota</taxon>
        <taxon>Fungi</taxon>
        <taxon>Dikarya</taxon>
        <taxon>Ascomycota</taxon>
        <taxon>Pezizomycotina</taxon>
        <taxon>Dothideomycetes</taxon>
        <taxon>Pleosporomycetidae</taxon>
        <taxon>Pleosporales</taxon>
        <taxon>Pleosporineae</taxon>
        <taxon>Leptosphaeriaceae</taxon>
        <taxon>Plenodomus</taxon>
        <taxon>Plenodomus lingam/Leptosphaeria maculans species complex</taxon>
    </lineage>
</organism>
<accession>E5AEX9</accession>
<dbReference type="InParanoid" id="E5AEX9"/>
<dbReference type="AlphaFoldDB" id="E5AEX9"/>
<dbReference type="EMBL" id="FP929139">
    <property type="protein sequence ID" value="CBY01768.1"/>
    <property type="molecule type" value="Genomic_DNA"/>
</dbReference>
<dbReference type="Proteomes" id="UP000002668">
    <property type="component" value="Genome"/>
</dbReference>
<protein>
    <submittedName>
        <fullName evidence="1">Predicted protein</fullName>
    </submittedName>
</protein>
<proteinExistence type="predicted"/>
<dbReference type="VEuPathDB" id="FungiDB:LEMA_P005550.1"/>
<reference evidence="2" key="1">
    <citation type="journal article" date="2011" name="Nat. Commun.">
        <title>Effector diversification within compartments of the Leptosphaeria maculans genome affected by Repeat-Induced Point mutations.</title>
        <authorList>
            <person name="Rouxel T."/>
            <person name="Grandaubert J."/>
            <person name="Hane J.K."/>
            <person name="Hoede C."/>
            <person name="van de Wouw A.P."/>
            <person name="Couloux A."/>
            <person name="Dominguez V."/>
            <person name="Anthouard V."/>
            <person name="Bally P."/>
            <person name="Bourras S."/>
            <person name="Cozijnsen A.J."/>
            <person name="Ciuffetti L.M."/>
            <person name="Degrave A."/>
            <person name="Dilmaghani A."/>
            <person name="Duret L."/>
            <person name="Fudal I."/>
            <person name="Goodwin S.B."/>
            <person name="Gout L."/>
            <person name="Glaser N."/>
            <person name="Linglin J."/>
            <person name="Kema G.H.J."/>
            <person name="Lapalu N."/>
            <person name="Lawrence C.B."/>
            <person name="May K."/>
            <person name="Meyer M."/>
            <person name="Ollivier B."/>
            <person name="Poulain J."/>
            <person name="Schoch C.L."/>
            <person name="Simon A."/>
            <person name="Spatafora J.W."/>
            <person name="Stachowiak A."/>
            <person name="Turgeon B.G."/>
            <person name="Tyler B.M."/>
            <person name="Vincent D."/>
            <person name="Weissenbach J."/>
            <person name="Amselem J."/>
            <person name="Quesneville H."/>
            <person name="Oliver R.P."/>
            <person name="Wincker P."/>
            <person name="Balesdent M.-H."/>
            <person name="Howlett B.J."/>
        </authorList>
    </citation>
    <scope>NUCLEOTIDE SEQUENCE [LARGE SCALE GENOMIC DNA]</scope>
    <source>
        <strain evidence="2">JN3 / isolate v23.1.3 / race Av1-4-5-6-7-8</strain>
    </source>
</reference>
<keyword evidence="2" id="KW-1185">Reference proteome</keyword>
<evidence type="ECO:0000313" key="2">
    <source>
        <dbReference type="Proteomes" id="UP000002668"/>
    </source>
</evidence>
<dbReference type="HOGENOM" id="CLU_763064_0_0_1"/>
<evidence type="ECO:0000313" key="1">
    <source>
        <dbReference type="EMBL" id="CBY01768.1"/>
    </source>
</evidence>
<dbReference type="GeneID" id="13285704"/>
<gene>
    <name evidence="1" type="ORF">LEMA_P005550.1</name>
</gene>